<dbReference type="RefSeq" id="WP_069692995.1">
    <property type="nucleotide sequence ID" value="NZ_CP017147.1"/>
</dbReference>
<dbReference type="SUPFAM" id="SSF102198">
    <property type="entry name" value="Putative cyclase"/>
    <property type="match status" value="1"/>
</dbReference>
<dbReference type="GO" id="GO:0019441">
    <property type="term" value="P:L-tryptophan catabolic process to kynurenine"/>
    <property type="evidence" value="ECO:0007669"/>
    <property type="project" value="InterPro"/>
</dbReference>
<evidence type="ECO:0008006" key="3">
    <source>
        <dbReference type="Google" id="ProtNLM"/>
    </source>
</evidence>
<keyword evidence="2" id="KW-1185">Reference proteome</keyword>
<protein>
    <recommendedName>
        <fullName evidence="3">Cyclase</fullName>
    </recommendedName>
</protein>
<evidence type="ECO:0000313" key="1">
    <source>
        <dbReference type="EMBL" id="AOO83801.1"/>
    </source>
</evidence>
<dbReference type="GO" id="GO:0004061">
    <property type="term" value="F:arylformamidase activity"/>
    <property type="evidence" value="ECO:0007669"/>
    <property type="project" value="InterPro"/>
</dbReference>
<accession>A0A1D7U8T8</accession>
<sequence>MPLVDLSHDFADGMPGFSLRRDGEVKQFTAAIRPFVTHEASAPFYDGKASFEITEVFFQTSIGTYLDAPRHRWKERRDIAALSLDELVLPGLCVSVAAARPGERIGLSRIDLPADLSGLAVLIRFGWDAHWGKPAYDDYPFIDADVIEALRARGARLLGVDTTNVDTRHDPARPAHSILLGQDILIVENLRHLDRLPASGFRFFAIPIKAVGAAAMTIRAFAETA</sequence>
<dbReference type="PANTHER" id="PTHR31118:SF12">
    <property type="entry name" value="CYCLASE-LIKE PROTEIN 2"/>
    <property type="match status" value="1"/>
</dbReference>
<dbReference type="InterPro" id="IPR007325">
    <property type="entry name" value="KFase/CYL"/>
</dbReference>
<proteinExistence type="predicted"/>
<dbReference type="Gene3D" id="3.50.30.50">
    <property type="entry name" value="Putative cyclase"/>
    <property type="match status" value="1"/>
</dbReference>
<dbReference type="EMBL" id="CP017147">
    <property type="protein sequence ID" value="AOO83801.1"/>
    <property type="molecule type" value="Genomic_DNA"/>
</dbReference>
<organism evidence="1 2">
    <name type="scientific">Bosea vaviloviae</name>
    <dbReference type="NCBI Taxonomy" id="1526658"/>
    <lineage>
        <taxon>Bacteria</taxon>
        <taxon>Pseudomonadati</taxon>
        <taxon>Pseudomonadota</taxon>
        <taxon>Alphaproteobacteria</taxon>
        <taxon>Hyphomicrobiales</taxon>
        <taxon>Boseaceae</taxon>
        <taxon>Bosea</taxon>
    </lineage>
</organism>
<dbReference type="Proteomes" id="UP000094969">
    <property type="component" value="Chromosome"/>
</dbReference>
<dbReference type="STRING" id="1526658.BHK69_28155"/>
<dbReference type="AlphaFoldDB" id="A0A1D7U8T8"/>
<gene>
    <name evidence="1" type="ORF">BHK69_28155</name>
</gene>
<dbReference type="PANTHER" id="PTHR31118">
    <property type="entry name" value="CYCLASE-LIKE PROTEIN 2"/>
    <property type="match status" value="1"/>
</dbReference>
<reference evidence="1 2" key="1">
    <citation type="journal article" date="2015" name="Antonie Van Leeuwenhoek">
        <title>Bosea vaviloviae sp. nov., a new species of slow-growing rhizobia isolated from nodules of the relict species Vavilovia formosa (Stev.) Fed.</title>
        <authorList>
            <person name="Safronova V.I."/>
            <person name="Kuznetsova I.G."/>
            <person name="Sazanova A.L."/>
            <person name="Kimeklis A.K."/>
            <person name="Belimov A.A."/>
            <person name="Andronov E.E."/>
            <person name="Pinaev A.G."/>
            <person name="Chizhevskaya E.P."/>
            <person name="Pukhaev A.R."/>
            <person name="Popov K.P."/>
            <person name="Willems A."/>
            <person name="Tikhonovich I.A."/>
        </authorList>
    </citation>
    <scope>NUCLEOTIDE SEQUENCE [LARGE SCALE GENOMIC DNA]</scope>
    <source>
        <strain evidence="1 2">Vaf18</strain>
    </source>
</reference>
<dbReference type="OrthoDB" id="9777007at2"/>
<dbReference type="KEGG" id="bvv:BHK69_28155"/>
<dbReference type="Pfam" id="PF04199">
    <property type="entry name" value="Cyclase"/>
    <property type="match status" value="1"/>
</dbReference>
<dbReference type="InterPro" id="IPR037175">
    <property type="entry name" value="KFase_sf"/>
</dbReference>
<evidence type="ECO:0000313" key="2">
    <source>
        <dbReference type="Proteomes" id="UP000094969"/>
    </source>
</evidence>
<name>A0A1D7U8T8_9HYPH</name>